<evidence type="ECO:0000313" key="2">
    <source>
        <dbReference type="EMBL" id="TNN82769.1"/>
    </source>
</evidence>
<name>A0A4Z2IXQ3_9TELE</name>
<comment type="caution">
    <text evidence="2">The sequence shown here is derived from an EMBL/GenBank/DDBJ whole genome shotgun (WGS) entry which is preliminary data.</text>
</comment>
<keyword evidence="3" id="KW-1185">Reference proteome</keyword>
<proteinExistence type="predicted"/>
<sequence>MLKRKRKKKKRVLTKKEKKRRTKVLMKKKRKKKRRRMNQLRNYGEFLKEKCADAPAAGGGGVRSDVSAFAHTRASSGSGSPEIAPLFSELAARGTMQMI</sequence>
<dbReference type="EMBL" id="SRLO01000037">
    <property type="protein sequence ID" value="TNN82769.1"/>
    <property type="molecule type" value="Genomic_DNA"/>
</dbReference>
<evidence type="ECO:0000256" key="1">
    <source>
        <dbReference type="SAM" id="MobiDB-lite"/>
    </source>
</evidence>
<gene>
    <name evidence="2" type="ORF">EYF80_007010</name>
</gene>
<organism evidence="2 3">
    <name type="scientific">Liparis tanakae</name>
    <name type="common">Tanaka's snailfish</name>
    <dbReference type="NCBI Taxonomy" id="230148"/>
    <lineage>
        <taxon>Eukaryota</taxon>
        <taxon>Metazoa</taxon>
        <taxon>Chordata</taxon>
        <taxon>Craniata</taxon>
        <taxon>Vertebrata</taxon>
        <taxon>Euteleostomi</taxon>
        <taxon>Actinopterygii</taxon>
        <taxon>Neopterygii</taxon>
        <taxon>Teleostei</taxon>
        <taxon>Neoteleostei</taxon>
        <taxon>Acanthomorphata</taxon>
        <taxon>Eupercaria</taxon>
        <taxon>Perciformes</taxon>
        <taxon>Cottioidei</taxon>
        <taxon>Cottales</taxon>
        <taxon>Liparidae</taxon>
        <taxon>Liparis</taxon>
    </lineage>
</organism>
<feature type="region of interest" description="Disordered" evidence="1">
    <location>
        <begin position="1"/>
        <end position="38"/>
    </location>
</feature>
<evidence type="ECO:0000313" key="3">
    <source>
        <dbReference type="Proteomes" id="UP000314294"/>
    </source>
</evidence>
<dbReference type="Proteomes" id="UP000314294">
    <property type="component" value="Unassembled WGS sequence"/>
</dbReference>
<reference evidence="2 3" key="1">
    <citation type="submission" date="2019-03" db="EMBL/GenBank/DDBJ databases">
        <title>First draft genome of Liparis tanakae, snailfish: a comprehensive survey of snailfish specific genes.</title>
        <authorList>
            <person name="Kim W."/>
            <person name="Song I."/>
            <person name="Jeong J.-H."/>
            <person name="Kim D."/>
            <person name="Kim S."/>
            <person name="Ryu S."/>
            <person name="Song J.Y."/>
            <person name="Lee S.K."/>
        </authorList>
    </citation>
    <scope>NUCLEOTIDE SEQUENCE [LARGE SCALE GENOMIC DNA]</scope>
    <source>
        <tissue evidence="2">Muscle</tissue>
    </source>
</reference>
<dbReference type="AlphaFoldDB" id="A0A4Z2IXQ3"/>
<protein>
    <submittedName>
        <fullName evidence="2">Uncharacterized protein</fullName>
    </submittedName>
</protein>
<accession>A0A4Z2IXQ3</accession>